<gene>
    <name evidence="1" type="ORF">BPT24_137</name>
</gene>
<accession>A0A1B4XWR8</accession>
<evidence type="ECO:0000313" key="1">
    <source>
        <dbReference type="EMBL" id="BAV39262.1"/>
    </source>
</evidence>
<dbReference type="EMBL" id="LC168164">
    <property type="protein sequence ID" value="BAV39262.1"/>
    <property type="molecule type" value="Genomic_DNA"/>
</dbReference>
<dbReference type="Proteomes" id="UP000224877">
    <property type="component" value="Segment"/>
</dbReference>
<evidence type="ECO:0000313" key="2">
    <source>
        <dbReference type="Proteomes" id="UP000224877"/>
    </source>
</evidence>
<proteinExistence type="predicted"/>
<keyword evidence="2" id="KW-1185">Reference proteome</keyword>
<reference evidence="1 2" key="1">
    <citation type="submission" date="2016-07" db="EMBL/GenBank/DDBJ databases">
        <title>Characterization of three bacteriophages infecting bacteria isolated from shrimp culture pond water.</title>
        <authorList>
            <person name="Khoa H.V."/>
        </authorList>
    </citation>
    <scope>NUCLEOTIDE SEQUENCE [LARGE SCALE GENOMIC DNA]</scope>
</reference>
<name>A0A1B4XWR8_9CAUD</name>
<sequence length="163" mass="19300">MSFIPSRIITNKNVDVDFDGNPCRLRRTITNVHTRNNKKYYHILTERVRLNENKPIFVDKVEIDGFGNEIITQEVKYINFVEVIDQKDRVQIKSIGKEEYNLSYQAIKLTVPFTDDDLWEFEKKLQDMALLVLTKASTVFNTGNDDWEFENEYLDRINSEIQE</sequence>
<organism evidence="1 2">
    <name type="scientific">Tenacibaculum phage pT24</name>
    <dbReference type="NCBI Taxonomy" id="1880590"/>
    <lineage>
        <taxon>Viruses</taxon>
        <taxon>Duplodnaviria</taxon>
        <taxon>Heunggongvirae</taxon>
        <taxon>Uroviricota</taxon>
        <taxon>Caudoviricetes</taxon>
        <taxon>Kungbxnavirus</taxon>
        <taxon>Kungbxnavirus pT24</taxon>
    </lineage>
</organism>
<protein>
    <submittedName>
        <fullName evidence="1">Uncharacterized protein</fullName>
    </submittedName>
</protein>